<dbReference type="OrthoDB" id="445007at2759"/>
<comment type="caution">
    <text evidence="4">The sequence shown here is derived from an EMBL/GenBank/DDBJ whole genome shotgun (WGS) entry which is preliminary data.</text>
</comment>
<evidence type="ECO:0000256" key="1">
    <source>
        <dbReference type="ARBA" id="ARBA00022676"/>
    </source>
</evidence>
<dbReference type="GO" id="GO:0006213">
    <property type="term" value="P:pyrimidine nucleoside metabolic process"/>
    <property type="evidence" value="ECO:0007669"/>
    <property type="project" value="InterPro"/>
</dbReference>
<dbReference type="GO" id="GO:0006206">
    <property type="term" value="P:pyrimidine nucleobase metabolic process"/>
    <property type="evidence" value="ECO:0007669"/>
    <property type="project" value="InterPro"/>
</dbReference>
<dbReference type="InterPro" id="IPR036566">
    <property type="entry name" value="PYNP-like_C_sf"/>
</dbReference>
<dbReference type="InterPro" id="IPR035902">
    <property type="entry name" value="Nuc_phospho_transferase"/>
</dbReference>
<dbReference type="GO" id="GO:0005829">
    <property type="term" value="C:cytosol"/>
    <property type="evidence" value="ECO:0007669"/>
    <property type="project" value="TreeGrafter"/>
</dbReference>
<reference evidence="4" key="1">
    <citation type="submission" date="2021-02" db="EMBL/GenBank/DDBJ databases">
        <authorList>
            <person name="Nowell W R."/>
        </authorList>
    </citation>
    <scope>NUCLEOTIDE SEQUENCE</scope>
</reference>
<dbReference type="Proteomes" id="UP000663852">
    <property type="component" value="Unassembled WGS sequence"/>
</dbReference>
<keyword evidence="1" id="KW-0328">Glycosyltransferase</keyword>
<dbReference type="Gene3D" id="3.40.1030.10">
    <property type="entry name" value="Nucleoside phosphorylase/phosphoribosyltransferase catalytic domain"/>
    <property type="match status" value="1"/>
</dbReference>
<organism evidence="4 5">
    <name type="scientific">Adineta ricciae</name>
    <name type="common">Rotifer</name>
    <dbReference type="NCBI Taxonomy" id="249248"/>
    <lineage>
        <taxon>Eukaryota</taxon>
        <taxon>Metazoa</taxon>
        <taxon>Spiralia</taxon>
        <taxon>Gnathifera</taxon>
        <taxon>Rotifera</taxon>
        <taxon>Eurotatoria</taxon>
        <taxon>Bdelloidea</taxon>
        <taxon>Adinetida</taxon>
        <taxon>Adinetidae</taxon>
        <taxon>Adineta</taxon>
    </lineage>
</organism>
<gene>
    <name evidence="4" type="ORF">EDS130_LOCUS29998</name>
</gene>
<evidence type="ECO:0000313" key="4">
    <source>
        <dbReference type="EMBL" id="CAF1289343.1"/>
    </source>
</evidence>
<dbReference type="GO" id="GO:0004645">
    <property type="term" value="F:1,4-alpha-oligoglucan phosphorylase activity"/>
    <property type="evidence" value="ECO:0007669"/>
    <property type="project" value="InterPro"/>
</dbReference>
<keyword evidence="2" id="KW-0808">Transferase</keyword>
<dbReference type="SUPFAM" id="SSF54680">
    <property type="entry name" value="Pyrimidine nucleoside phosphorylase C-terminal domain"/>
    <property type="match status" value="1"/>
</dbReference>
<dbReference type="InterPro" id="IPR000053">
    <property type="entry name" value="Thymidine/pyrmidine_PPase"/>
</dbReference>
<evidence type="ECO:0000259" key="3">
    <source>
        <dbReference type="SMART" id="SM00941"/>
    </source>
</evidence>
<dbReference type="EMBL" id="CAJNOJ010000207">
    <property type="protein sequence ID" value="CAF1289343.1"/>
    <property type="molecule type" value="Genomic_DNA"/>
</dbReference>
<dbReference type="Gene3D" id="3.90.1170.30">
    <property type="entry name" value="Pyrimidine nucleoside phosphorylase-like, C-terminal domain"/>
    <property type="match status" value="1"/>
</dbReference>
<feature type="domain" description="Pyrimidine nucleoside phosphorylase C-terminal" evidence="3">
    <location>
        <begin position="118"/>
        <end position="194"/>
    </location>
</feature>
<dbReference type="InterPro" id="IPR013102">
    <property type="entry name" value="PYNP_C"/>
</dbReference>
<dbReference type="PANTHER" id="PTHR10515:SF0">
    <property type="entry name" value="THYMIDINE PHOSPHORYLASE"/>
    <property type="match status" value="1"/>
</dbReference>
<evidence type="ECO:0000313" key="5">
    <source>
        <dbReference type="Proteomes" id="UP000663852"/>
    </source>
</evidence>
<dbReference type="Pfam" id="PF07831">
    <property type="entry name" value="PYNP_C"/>
    <property type="match status" value="1"/>
</dbReference>
<proteinExistence type="predicted"/>
<evidence type="ECO:0000256" key="2">
    <source>
        <dbReference type="ARBA" id="ARBA00022679"/>
    </source>
</evidence>
<dbReference type="SUPFAM" id="SSF52418">
    <property type="entry name" value="Nucleoside phosphorylase/phosphoribosyltransferase catalytic domain"/>
    <property type="match status" value="1"/>
</dbReference>
<dbReference type="PANTHER" id="PTHR10515">
    <property type="entry name" value="THYMIDINE PHOSPHORYLASE"/>
    <property type="match status" value="1"/>
</dbReference>
<name>A0A815CLV6_ADIRI</name>
<protein>
    <recommendedName>
        <fullName evidence="3">Pyrimidine nucleoside phosphorylase C-terminal domain-containing protein</fullName>
    </recommendedName>
</protein>
<sequence length="209" mass="23023">MNNPIGYCIGNALEIQESLDLMKYKQGHSADLEDLICEQGGRLLLLTKKAQTIEEGREMIRDTFKNGSALQKFHDMIIGQGVSPSIAAQLVSNDENAVQSILKLSDVTHQAISTQKGYVQSIASFNLGTIVQRLGGGRLKSTDKLDFSVGIRLLKHVGDSVQENEPWAILYAPHDASKRYPSFLDDLNSSLVVSLTPVQPLQRIYKILA</sequence>
<dbReference type="GO" id="GO:0016763">
    <property type="term" value="F:pentosyltransferase activity"/>
    <property type="evidence" value="ECO:0007669"/>
    <property type="project" value="InterPro"/>
</dbReference>
<dbReference type="AlphaFoldDB" id="A0A815CLV6"/>
<accession>A0A815CLV6</accession>
<dbReference type="SMART" id="SM00941">
    <property type="entry name" value="PYNP_C"/>
    <property type="match status" value="1"/>
</dbReference>